<protein>
    <submittedName>
        <fullName evidence="1">Uncharacterized protein</fullName>
    </submittedName>
</protein>
<proteinExistence type="predicted"/>
<reference evidence="1" key="1">
    <citation type="submission" date="2014-11" db="EMBL/GenBank/DDBJ databases">
        <authorList>
            <person name="Amaro Gonzalez C."/>
        </authorList>
    </citation>
    <scope>NUCLEOTIDE SEQUENCE</scope>
</reference>
<organism evidence="1">
    <name type="scientific">Anguilla anguilla</name>
    <name type="common">European freshwater eel</name>
    <name type="synonym">Muraena anguilla</name>
    <dbReference type="NCBI Taxonomy" id="7936"/>
    <lineage>
        <taxon>Eukaryota</taxon>
        <taxon>Metazoa</taxon>
        <taxon>Chordata</taxon>
        <taxon>Craniata</taxon>
        <taxon>Vertebrata</taxon>
        <taxon>Euteleostomi</taxon>
        <taxon>Actinopterygii</taxon>
        <taxon>Neopterygii</taxon>
        <taxon>Teleostei</taxon>
        <taxon>Anguilliformes</taxon>
        <taxon>Anguillidae</taxon>
        <taxon>Anguilla</taxon>
    </lineage>
</organism>
<accession>A0A0E9UYR1</accession>
<dbReference type="AlphaFoldDB" id="A0A0E9UYR1"/>
<evidence type="ECO:0000313" key="1">
    <source>
        <dbReference type="EMBL" id="JAH71014.1"/>
    </source>
</evidence>
<name>A0A0E9UYR1_ANGAN</name>
<sequence>MVGDVIWGVAHAKERAGRVEVTRHSCPDVHILPDAL</sequence>
<dbReference type="EMBL" id="GBXM01037563">
    <property type="protein sequence ID" value="JAH71014.1"/>
    <property type="molecule type" value="Transcribed_RNA"/>
</dbReference>
<reference evidence="1" key="2">
    <citation type="journal article" date="2015" name="Fish Shellfish Immunol.">
        <title>Early steps in the European eel (Anguilla anguilla)-Vibrio vulnificus interaction in the gills: Role of the RtxA13 toxin.</title>
        <authorList>
            <person name="Callol A."/>
            <person name="Pajuelo D."/>
            <person name="Ebbesson L."/>
            <person name="Teles M."/>
            <person name="MacKenzie S."/>
            <person name="Amaro C."/>
        </authorList>
    </citation>
    <scope>NUCLEOTIDE SEQUENCE</scope>
</reference>